<name>A0A7S0IN53_9EUKA</name>
<dbReference type="Pfam" id="PF00641">
    <property type="entry name" value="Zn_ribbon_RanBP"/>
    <property type="match status" value="4"/>
</dbReference>
<evidence type="ECO:0000256" key="5">
    <source>
        <dbReference type="SAM" id="MobiDB-lite"/>
    </source>
</evidence>
<accession>A0A7S0IN53</accession>
<evidence type="ECO:0000256" key="3">
    <source>
        <dbReference type="ARBA" id="ARBA00022833"/>
    </source>
</evidence>
<dbReference type="PANTHER" id="PTHR23111">
    <property type="entry name" value="ZINC FINGER PROTEIN"/>
    <property type="match status" value="1"/>
</dbReference>
<gene>
    <name evidence="7" type="ORF">CLEP1334_LOCUS2136</name>
</gene>
<dbReference type="EMBL" id="HBER01004184">
    <property type="protein sequence ID" value="CAD8526915.1"/>
    <property type="molecule type" value="Transcribed_RNA"/>
</dbReference>
<feature type="domain" description="RanBP2-type" evidence="6">
    <location>
        <begin position="157"/>
        <end position="186"/>
    </location>
</feature>
<feature type="domain" description="RanBP2-type" evidence="6">
    <location>
        <begin position="192"/>
        <end position="221"/>
    </location>
</feature>
<evidence type="ECO:0000256" key="4">
    <source>
        <dbReference type="PROSITE-ProRule" id="PRU00322"/>
    </source>
</evidence>
<dbReference type="PANTHER" id="PTHR23111:SF40">
    <property type="entry name" value="RNA-BINDING PROTEIN INVOLVED IN HETEROCHROMATIN ASSEMBLY-RELATED"/>
    <property type="match status" value="1"/>
</dbReference>
<evidence type="ECO:0000313" key="7">
    <source>
        <dbReference type="EMBL" id="CAD8526915.1"/>
    </source>
</evidence>
<dbReference type="SUPFAM" id="SSF90209">
    <property type="entry name" value="Ran binding protein zinc finger-like"/>
    <property type="match status" value="4"/>
</dbReference>
<proteinExistence type="predicted"/>
<evidence type="ECO:0000259" key="6">
    <source>
        <dbReference type="PROSITE" id="PS50199"/>
    </source>
</evidence>
<reference evidence="7" key="1">
    <citation type="submission" date="2021-01" db="EMBL/GenBank/DDBJ databases">
        <authorList>
            <person name="Corre E."/>
            <person name="Pelletier E."/>
            <person name="Niang G."/>
            <person name="Scheremetjew M."/>
            <person name="Finn R."/>
            <person name="Kale V."/>
            <person name="Holt S."/>
            <person name="Cochrane G."/>
            <person name="Meng A."/>
            <person name="Brown T."/>
            <person name="Cohen L."/>
        </authorList>
    </citation>
    <scope>NUCLEOTIDE SEQUENCE</scope>
    <source>
        <strain evidence="7">RCC1130</strain>
    </source>
</reference>
<dbReference type="PROSITE" id="PS50199">
    <property type="entry name" value="ZF_RANBP2_2"/>
    <property type="match status" value="3"/>
</dbReference>
<dbReference type="SMART" id="SM00547">
    <property type="entry name" value="ZnF_RBZ"/>
    <property type="match status" value="4"/>
</dbReference>
<keyword evidence="2 4" id="KW-0863">Zinc-finger</keyword>
<dbReference type="InterPro" id="IPR036443">
    <property type="entry name" value="Znf_RanBP2_sf"/>
</dbReference>
<dbReference type="PROSITE" id="PS01358">
    <property type="entry name" value="ZF_RANBP2_1"/>
    <property type="match status" value="3"/>
</dbReference>
<feature type="domain" description="RanBP2-type" evidence="6">
    <location>
        <begin position="229"/>
        <end position="258"/>
    </location>
</feature>
<dbReference type="AlphaFoldDB" id="A0A7S0IN53"/>
<evidence type="ECO:0000256" key="1">
    <source>
        <dbReference type="ARBA" id="ARBA00022723"/>
    </source>
</evidence>
<evidence type="ECO:0000256" key="2">
    <source>
        <dbReference type="ARBA" id="ARBA00022771"/>
    </source>
</evidence>
<dbReference type="Gene3D" id="4.10.1060.10">
    <property type="entry name" value="Zinc finger, RanBP2-type"/>
    <property type="match status" value="4"/>
</dbReference>
<keyword evidence="1" id="KW-0479">Metal-binding</keyword>
<dbReference type="InterPro" id="IPR001876">
    <property type="entry name" value="Znf_RanBP2"/>
</dbReference>
<sequence>MQHDMHGVLPPADIGPRRSHHFPAVPAPPAGFAGGREGTLRNIRPGDWICQLCANHNFADKQVKCNRCHVPKAMAMSPVGGVAPMQAGRGMHASQMGLAGRNADMISPQMQMQQLQMQMTQLQMTQRMQMQQGGGGHLVGGAASGGWTASPGGQKMRPGDWICHSCSNHNYADKLACNRCRIPKAGLGANMRPGDWICRACGNHNYSDRTACNRCGLDKTVYIASTGMRQGDWICAACKNHNYADKTACNKCKAPKATTSVPGVGRWNRDATGT</sequence>
<organism evidence="7">
    <name type="scientific">Calcidiscus leptoporus</name>
    <dbReference type="NCBI Taxonomy" id="127549"/>
    <lineage>
        <taxon>Eukaryota</taxon>
        <taxon>Haptista</taxon>
        <taxon>Haptophyta</taxon>
        <taxon>Prymnesiophyceae</taxon>
        <taxon>Coccolithales</taxon>
        <taxon>Calcidiscaceae</taxon>
        <taxon>Calcidiscus</taxon>
    </lineage>
</organism>
<feature type="region of interest" description="Disordered" evidence="5">
    <location>
        <begin position="1"/>
        <end position="30"/>
    </location>
</feature>
<dbReference type="GO" id="GO:0003729">
    <property type="term" value="F:mRNA binding"/>
    <property type="evidence" value="ECO:0007669"/>
    <property type="project" value="TreeGrafter"/>
</dbReference>
<protein>
    <recommendedName>
        <fullName evidence="6">RanBP2-type domain-containing protein</fullName>
    </recommendedName>
</protein>
<keyword evidence="3" id="KW-0862">Zinc</keyword>
<dbReference type="GO" id="GO:0008270">
    <property type="term" value="F:zinc ion binding"/>
    <property type="evidence" value="ECO:0007669"/>
    <property type="project" value="UniProtKB-KW"/>
</dbReference>